<protein>
    <recommendedName>
        <fullName evidence="3">Haloacid dehalogenase-like hydrolase</fullName>
    </recommendedName>
</protein>
<dbReference type="RefSeq" id="XP_005761712.1">
    <property type="nucleotide sequence ID" value="XM_005761655.1"/>
</dbReference>
<evidence type="ECO:0000313" key="1">
    <source>
        <dbReference type="EnsemblProtists" id="EOD09283"/>
    </source>
</evidence>
<accession>A0A0D3IDE8</accession>
<dbReference type="EnsemblProtists" id="EOD09283">
    <property type="protein sequence ID" value="EOD09283"/>
    <property type="gene ID" value="EMIHUDRAFT_438121"/>
</dbReference>
<dbReference type="Pfam" id="PF08282">
    <property type="entry name" value="Hydrolase_3"/>
    <property type="match status" value="1"/>
</dbReference>
<reference evidence="2" key="1">
    <citation type="journal article" date="2013" name="Nature">
        <title>Pan genome of the phytoplankton Emiliania underpins its global distribution.</title>
        <authorList>
            <person name="Read B.A."/>
            <person name="Kegel J."/>
            <person name="Klute M.J."/>
            <person name="Kuo A."/>
            <person name="Lefebvre S.C."/>
            <person name="Maumus F."/>
            <person name="Mayer C."/>
            <person name="Miller J."/>
            <person name="Monier A."/>
            <person name="Salamov A."/>
            <person name="Young J."/>
            <person name="Aguilar M."/>
            <person name="Claverie J.M."/>
            <person name="Frickenhaus S."/>
            <person name="Gonzalez K."/>
            <person name="Herman E.K."/>
            <person name="Lin Y.C."/>
            <person name="Napier J."/>
            <person name="Ogata H."/>
            <person name="Sarno A.F."/>
            <person name="Shmutz J."/>
            <person name="Schroeder D."/>
            <person name="de Vargas C."/>
            <person name="Verret F."/>
            <person name="von Dassow P."/>
            <person name="Valentin K."/>
            <person name="Van de Peer Y."/>
            <person name="Wheeler G."/>
            <person name="Dacks J.B."/>
            <person name="Delwiche C.F."/>
            <person name="Dyhrman S.T."/>
            <person name="Glockner G."/>
            <person name="John U."/>
            <person name="Richards T."/>
            <person name="Worden A.Z."/>
            <person name="Zhang X."/>
            <person name="Grigoriev I.V."/>
            <person name="Allen A.E."/>
            <person name="Bidle K."/>
            <person name="Borodovsky M."/>
            <person name="Bowler C."/>
            <person name="Brownlee C."/>
            <person name="Cock J.M."/>
            <person name="Elias M."/>
            <person name="Gladyshev V.N."/>
            <person name="Groth M."/>
            <person name="Guda C."/>
            <person name="Hadaegh A."/>
            <person name="Iglesias-Rodriguez M.D."/>
            <person name="Jenkins J."/>
            <person name="Jones B.M."/>
            <person name="Lawson T."/>
            <person name="Leese F."/>
            <person name="Lindquist E."/>
            <person name="Lobanov A."/>
            <person name="Lomsadze A."/>
            <person name="Malik S.B."/>
            <person name="Marsh M.E."/>
            <person name="Mackinder L."/>
            <person name="Mock T."/>
            <person name="Mueller-Roeber B."/>
            <person name="Pagarete A."/>
            <person name="Parker M."/>
            <person name="Probert I."/>
            <person name="Quesneville H."/>
            <person name="Raines C."/>
            <person name="Rensing S.A."/>
            <person name="Riano-Pachon D.M."/>
            <person name="Richier S."/>
            <person name="Rokitta S."/>
            <person name="Shiraiwa Y."/>
            <person name="Soanes D.M."/>
            <person name="van der Giezen M."/>
            <person name="Wahlund T.M."/>
            <person name="Williams B."/>
            <person name="Wilson W."/>
            <person name="Wolfe G."/>
            <person name="Wurch L.L."/>
        </authorList>
    </citation>
    <scope>NUCLEOTIDE SEQUENCE</scope>
</reference>
<dbReference type="PaxDb" id="2903-EOD09283"/>
<dbReference type="HOGENOM" id="CLU_044146_0_2_1"/>
<dbReference type="AlphaFoldDB" id="A0A0D3IDE8"/>
<keyword evidence="2" id="KW-1185">Reference proteome</keyword>
<dbReference type="STRING" id="2903.R1BHK7"/>
<dbReference type="InterPro" id="IPR023214">
    <property type="entry name" value="HAD_sf"/>
</dbReference>
<dbReference type="GO" id="GO:0005829">
    <property type="term" value="C:cytosol"/>
    <property type="evidence" value="ECO:0007669"/>
    <property type="project" value="TreeGrafter"/>
</dbReference>
<dbReference type="SUPFAM" id="SSF56784">
    <property type="entry name" value="HAD-like"/>
    <property type="match status" value="1"/>
</dbReference>
<evidence type="ECO:0008006" key="3">
    <source>
        <dbReference type="Google" id="ProtNLM"/>
    </source>
</evidence>
<dbReference type="PROSITE" id="PS01229">
    <property type="entry name" value="COF_2"/>
    <property type="match status" value="1"/>
</dbReference>
<organism evidence="1 2">
    <name type="scientific">Emiliania huxleyi (strain CCMP1516)</name>
    <dbReference type="NCBI Taxonomy" id="280463"/>
    <lineage>
        <taxon>Eukaryota</taxon>
        <taxon>Haptista</taxon>
        <taxon>Haptophyta</taxon>
        <taxon>Prymnesiophyceae</taxon>
        <taxon>Isochrysidales</taxon>
        <taxon>Noelaerhabdaceae</taxon>
        <taxon>Emiliania</taxon>
    </lineage>
</organism>
<reference evidence="1" key="2">
    <citation type="submission" date="2024-10" db="UniProtKB">
        <authorList>
            <consortium name="EnsemblProtists"/>
        </authorList>
    </citation>
    <scope>IDENTIFICATION</scope>
</reference>
<proteinExistence type="predicted"/>
<dbReference type="GeneID" id="17255409"/>
<dbReference type="PANTHER" id="PTHR10000">
    <property type="entry name" value="PHOSPHOSERINE PHOSPHATASE"/>
    <property type="match status" value="1"/>
</dbReference>
<dbReference type="Gene3D" id="3.30.1240.10">
    <property type="match status" value="1"/>
</dbReference>
<evidence type="ECO:0000313" key="2">
    <source>
        <dbReference type="Proteomes" id="UP000013827"/>
    </source>
</evidence>
<dbReference type="GO" id="GO:0016791">
    <property type="term" value="F:phosphatase activity"/>
    <property type="evidence" value="ECO:0007669"/>
    <property type="project" value="TreeGrafter"/>
</dbReference>
<dbReference type="GO" id="GO:0000287">
    <property type="term" value="F:magnesium ion binding"/>
    <property type="evidence" value="ECO:0007669"/>
    <property type="project" value="TreeGrafter"/>
</dbReference>
<dbReference type="KEGG" id="ehx:EMIHUDRAFT_438121"/>
<name>A0A0D3IDE8_EMIH1</name>
<dbReference type="PANTHER" id="PTHR10000:SF8">
    <property type="entry name" value="HAD SUPERFAMILY HYDROLASE-LIKE, TYPE 3"/>
    <property type="match status" value="1"/>
</dbReference>
<dbReference type="OMA" id="WELSAPD"/>
<dbReference type="InterPro" id="IPR036412">
    <property type="entry name" value="HAD-like_sf"/>
</dbReference>
<sequence length="265" mass="27035">MLSPAHSLSPRSRSVLRELDRLGVRVVPATGRARAGSWTEDVLTEPALRGGSPGVFCNGCIAYDTDGSALPPATLPRELPSALLRTLAAPGAISCCPIAYVGDEALHDSGSAALLSQLAEVGDSPLRCVADLSAACEAAAVTKILLLHASGSDSDALRASVSATVCNGGGALTQALDWMLEVIPADADKGTAATALLARWGLGWEDVLAIGDGENDLPLLARAGTSVAMGNGGEAVRRAAQHVVGSNAQDGWAEAMERFVISVSE</sequence>
<dbReference type="Proteomes" id="UP000013827">
    <property type="component" value="Unassembled WGS sequence"/>
</dbReference>
<dbReference type="Gene3D" id="3.40.50.1000">
    <property type="entry name" value="HAD superfamily/HAD-like"/>
    <property type="match status" value="1"/>
</dbReference>